<feature type="compositionally biased region" description="Basic and acidic residues" evidence="1">
    <location>
        <begin position="85"/>
        <end position="102"/>
    </location>
</feature>
<reference evidence="3" key="1">
    <citation type="submission" date="2016-11" db="UniProtKB">
        <authorList>
            <consortium name="WormBaseParasite"/>
        </authorList>
    </citation>
    <scope>IDENTIFICATION</scope>
</reference>
<sequence length="197" mass="22675">MCQSSHDETSHEPIKGGKSIREPSVVSDPVGRMRTRQVEDLTDRKLNALWTSPEPSLERQIHLIRLKNFTDAYTSPRKRPPPPPEPKDQDFDAKRQKVDHEKVEDRALVMSKIEEAQILEKSNGQSTEEQVALALEDSGFFDSSFEDEQLFDDSLDEILRNIIYEDSEQGYLKGPDGHEEPFSLLDYHSEFEDDEDL</sequence>
<dbReference type="Proteomes" id="UP000095287">
    <property type="component" value="Unplaced"/>
</dbReference>
<organism evidence="2 3">
    <name type="scientific">Steinernema glaseri</name>
    <dbReference type="NCBI Taxonomy" id="37863"/>
    <lineage>
        <taxon>Eukaryota</taxon>
        <taxon>Metazoa</taxon>
        <taxon>Ecdysozoa</taxon>
        <taxon>Nematoda</taxon>
        <taxon>Chromadorea</taxon>
        <taxon>Rhabditida</taxon>
        <taxon>Tylenchina</taxon>
        <taxon>Panagrolaimomorpha</taxon>
        <taxon>Strongyloidoidea</taxon>
        <taxon>Steinernematidae</taxon>
        <taxon>Steinernema</taxon>
    </lineage>
</organism>
<feature type="region of interest" description="Disordered" evidence="1">
    <location>
        <begin position="70"/>
        <end position="102"/>
    </location>
</feature>
<protein>
    <submittedName>
        <fullName evidence="3">DUF2052 domain-containing protein</fullName>
    </submittedName>
</protein>
<evidence type="ECO:0000313" key="3">
    <source>
        <dbReference type="WBParaSite" id="L893_g5723.t1"/>
    </source>
</evidence>
<evidence type="ECO:0000256" key="1">
    <source>
        <dbReference type="SAM" id="MobiDB-lite"/>
    </source>
</evidence>
<dbReference type="WBParaSite" id="L893_g5723.t1">
    <property type="protein sequence ID" value="L893_g5723.t1"/>
    <property type="gene ID" value="L893_g5723"/>
</dbReference>
<name>A0A1I8AH99_9BILA</name>
<evidence type="ECO:0000313" key="2">
    <source>
        <dbReference type="Proteomes" id="UP000095287"/>
    </source>
</evidence>
<feature type="region of interest" description="Disordered" evidence="1">
    <location>
        <begin position="1"/>
        <end position="52"/>
    </location>
</feature>
<feature type="compositionally biased region" description="Basic and acidic residues" evidence="1">
    <location>
        <begin position="36"/>
        <end position="46"/>
    </location>
</feature>
<accession>A0A1I8AH99</accession>
<dbReference type="AlphaFoldDB" id="A0A1I8AH99"/>
<feature type="compositionally biased region" description="Basic and acidic residues" evidence="1">
    <location>
        <begin position="1"/>
        <end position="21"/>
    </location>
</feature>
<proteinExistence type="predicted"/>
<keyword evidence="2" id="KW-1185">Reference proteome</keyword>